<reference evidence="2 3" key="1">
    <citation type="journal article" date="2024" name="Int. J. Syst. Evol. Microbiol.">
        <title>Paenibacillus hexagrammi sp. nov., a novel bacterium isolated from the gut content of Hexagrammos agrammus.</title>
        <authorList>
            <person name="Jung H.K."/>
            <person name="Kim D.G."/>
            <person name="Zin H."/>
            <person name="Park J."/>
            <person name="Jung H."/>
            <person name="Kim Y.O."/>
            <person name="Kong H.J."/>
            <person name="Kim J.W."/>
            <person name="Kim Y.S."/>
        </authorList>
    </citation>
    <scope>NUCLEOTIDE SEQUENCE [LARGE SCALE GENOMIC DNA]</scope>
    <source>
        <strain evidence="2 3">YPD9-1</strain>
    </source>
</reference>
<gene>
    <name evidence="2" type="ORF">L0M14_03920</name>
</gene>
<evidence type="ECO:0000313" key="2">
    <source>
        <dbReference type="EMBL" id="UJF34364.1"/>
    </source>
</evidence>
<dbReference type="EMBL" id="CP090978">
    <property type="protein sequence ID" value="UJF34364.1"/>
    <property type="molecule type" value="Genomic_DNA"/>
</dbReference>
<organism evidence="2 3">
    <name type="scientific">Paenibacillus hexagrammi</name>
    <dbReference type="NCBI Taxonomy" id="2908839"/>
    <lineage>
        <taxon>Bacteria</taxon>
        <taxon>Bacillati</taxon>
        <taxon>Bacillota</taxon>
        <taxon>Bacilli</taxon>
        <taxon>Bacillales</taxon>
        <taxon>Paenibacillaceae</taxon>
        <taxon>Paenibacillus</taxon>
    </lineage>
</organism>
<dbReference type="Proteomes" id="UP001649230">
    <property type="component" value="Chromosome"/>
</dbReference>
<evidence type="ECO:0000313" key="3">
    <source>
        <dbReference type="Proteomes" id="UP001649230"/>
    </source>
</evidence>
<keyword evidence="3" id="KW-1185">Reference proteome</keyword>
<dbReference type="RefSeq" id="WP_235120938.1">
    <property type="nucleotide sequence ID" value="NZ_CP090978.1"/>
</dbReference>
<evidence type="ECO:0000256" key="1">
    <source>
        <dbReference type="SAM" id="Coils"/>
    </source>
</evidence>
<feature type="coiled-coil region" evidence="1">
    <location>
        <begin position="20"/>
        <end position="47"/>
    </location>
</feature>
<protein>
    <submittedName>
        <fullName evidence="2">Uncharacterized protein</fullName>
    </submittedName>
</protein>
<sequence length="73" mass="8558">MLLYQLAQSFEERTMLQKALQNGAGDMDQLQVRIQEVEDQLYSQAERWKNAVQDAIYLQIPYEAPHLDDDMVL</sequence>
<keyword evidence="1" id="KW-0175">Coiled coil</keyword>
<accession>A0ABY3SJZ0</accession>
<proteinExistence type="predicted"/>
<name>A0ABY3SJZ0_9BACL</name>